<comment type="cofactor">
    <cofactor evidence="3">
        <name>Zn(2+)</name>
        <dbReference type="ChEBI" id="CHEBI:29105"/>
    </cofactor>
</comment>
<dbReference type="InterPro" id="IPR052170">
    <property type="entry name" value="M29_Exopeptidase"/>
</dbReference>
<evidence type="ECO:0000256" key="4">
    <source>
        <dbReference type="ARBA" id="ARBA00008236"/>
    </source>
</evidence>
<comment type="cofactor">
    <cofactor evidence="2">
        <name>Mg(2+)</name>
        <dbReference type="ChEBI" id="CHEBI:18420"/>
    </cofactor>
</comment>
<dbReference type="GO" id="GO:0006508">
    <property type="term" value="P:proteolysis"/>
    <property type="evidence" value="ECO:0007669"/>
    <property type="project" value="UniProtKB-KW"/>
</dbReference>
<evidence type="ECO:0000256" key="5">
    <source>
        <dbReference type="ARBA" id="ARBA00022438"/>
    </source>
</evidence>
<evidence type="ECO:0000256" key="1">
    <source>
        <dbReference type="ARBA" id="ARBA00001941"/>
    </source>
</evidence>
<comment type="similarity">
    <text evidence="4">Belongs to the peptidase M29 family.</text>
</comment>
<dbReference type="InterPro" id="IPR035097">
    <property type="entry name" value="M29_N-terminal"/>
</dbReference>
<proteinExistence type="inferred from homology"/>
<sequence length="389" mass="43835">MDLFTPGTIINCNMFCVRLAMIDPRVEKLADLLVNYSIEVKPGDTVAVNYFSGALPLAVEVYKKILAAGGHPLMQVSKNEFLEYLLRYGSDEQISYVHFPQRYITEKYDATIHLLAEENTKSMTSIDPQKMVAFEKARTDLMETSMRRTAEGNFRWVLAIYPTNGYAQDAGMSLEEYTDFVYSACLPDMNDPVAFWKNLNARQQKVVNWLKGKKQVHIKAKETDLRLSIEGRKFISCDGKLNMPDGEVFTGPVEDSAEGHVYFSYPAIESGREVTGIRLWFKKGKVVKATAETNEDFLLKTLDTDPGARYLGEFAIGTSEGIQKFTKQILFDEKIGGSFHLACGAGYPETGSINKSAVHWDMVCDLRDGGEIWVDSELLYKNGKFVIDY</sequence>
<dbReference type="PANTHER" id="PTHR34448:SF1">
    <property type="entry name" value="BLL6088 PROTEIN"/>
    <property type="match status" value="1"/>
</dbReference>
<dbReference type="GO" id="GO:0004177">
    <property type="term" value="F:aminopeptidase activity"/>
    <property type="evidence" value="ECO:0007669"/>
    <property type="project" value="UniProtKB-KW"/>
</dbReference>
<protein>
    <submittedName>
        <fullName evidence="10">Aminopeptidase</fullName>
        <ecNumber evidence="10">3.4.11.-</ecNumber>
    </submittedName>
</protein>
<dbReference type="AlphaFoldDB" id="A0A328EM71"/>
<keyword evidence="7" id="KW-0479">Metal-binding</keyword>
<evidence type="ECO:0000256" key="6">
    <source>
        <dbReference type="ARBA" id="ARBA00022670"/>
    </source>
</evidence>
<dbReference type="GO" id="GO:0046872">
    <property type="term" value="F:metal ion binding"/>
    <property type="evidence" value="ECO:0007669"/>
    <property type="project" value="UniProtKB-KW"/>
</dbReference>
<comment type="cofactor">
    <cofactor evidence="1">
        <name>Co(2+)</name>
        <dbReference type="ChEBI" id="CHEBI:48828"/>
    </cofactor>
</comment>
<organism evidence="10 11">
    <name type="scientific">Dehalococcoides mccartyi</name>
    <dbReference type="NCBI Taxonomy" id="61435"/>
    <lineage>
        <taxon>Bacteria</taxon>
        <taxon>Bacillati</taxon>
        <taxon>Chloroflexota</taxon>
        <taxon>Dehalococcoidia</taxon>
        <taxon>Dehalococcoidales</taxon>
        <taxon>Dehalococcoidaceae</taxon>
        <taxon>Dehalococcoides</taxon>
    </lineage>
</organism>
<reference evidence="10 11" key="1">
    <citation type="submission" date="2018-05" db="EMBL/GenBank/DDBJ databases">
        <title>Draft genome sequences of Dehalococcoides mccartyi strains RC and KS.</title>
        <authorList>
            <person name="Higgins S.A."/>
            <person name="Padilla-Crespo E."/>
            <person name="Loeffler F.E."/>
        </authorList>
    </citation>
    <scope>NUCLEOTIDE SEQUENCE [LARGE SCALE GENOMIC DNA]</scope>
    <source>
        <strain evidence="10 11">RC</strain>
    </source>
</reference>
<evidence type="ECO:0000256" key="7">
    <source>
        <dbReference type="ARBA" id="ARBA00022723"/>
    </source>
</evidence>
<gene>
    <name evidence="10" type="ORF">C1G87_0798</name>
</gene>
<dbReference type="GO" id="GO:0008237">
    <property type="term" value="F:metallopeptidase activity"/>
    <property type="evidence" value="ECO:0007669"/>
    <property type="project" value="UniProtKB-KW"/>
</dbReference>
<dbReference type="SUPFAM" id="SSF144052">
    <property type="entry name" value="Thermophilic metalloprotease-like"/>
    <property type="match status" value="1"/>
</dbReference>
<evidence type="ECO:0000313" key="11">
    <source>
        <dbReference type="Proteomes" id="UP000249146"/>
    </source>
</evidence>
<evidence type="ECO:0000313" key="10">
    <source>
        <dbReference type="EMBL" id="RAL69714.1"/>
    </source>
</evidence>
<keyword evidence="8 10" id="KW-0378">Hydrolase</keyword>
<evidence type="ECO:0000256" key="9">
    <source>
        <dbReference type="ARBA" id="ARBA00023049"/>
    </source>
</evidence>
<evidence type="ECO:0000256" key="8">
    <source>
        <dbReference type="ARBA" id="ARBA00022801"/>
    </source>
</evidence>
<evidence type="ECO:0000256" key="2">
    <source>
        <dbReference type="ARBA" id="ARBA00001946"/>
    </source>
</evidence>
<keyword evidence="9" id="KW-0482">Metalloprotease</keyword>
<name>A0A328EM71_9CHLR</name>
<dbReference type="EC" id="3.4.11.-" evidence="10"/>
<keyword evidence="5 10" id="KW-0031">Aminopeptidase</keyword>
<keyword evidence="6" id="KW-0645">Protease</keyword>
<dbReference type="InterPro" id="IPR000787">
    <property type="entry name" value="Peptidase_M29"/>
</dbReference>
<dbReference type="EMBL" id="QGLC01000009">
    <property type="protein sequence ID" value="RAL69714.1"/>
    <property type="molecule type" value="Genomic_DNA"/>
</dbReference>
<evidence type="ECO:0000256" key="3">
    <source>
        <dbReference type="ARBA" id="ARBA00001947"/>
    </source>
</evidence>
<accession>A0A328EM71</accession>
<dbReference type="Gene3D" id="3.40.1830.10">
    <property type="entry name" value="Thermophilic metalloprotease (M29)"/>
    <property type="match status" value="1"/>
</dbReference>
<dbReference type="PRINTS" id="PR00919">
    <property type="entry name" value="THERMOPTASE"/>
</dbReference>
<comment type="caution">
    <text evidence="10">The sequence shown here is derived from an EMBL/GenBank/DDBJ whole genome shotgun (WGS) entry which is preliminary data.</text>
</comment>
<dbReference type="PANTHER" id="PTHR34448">
    <property type="entry name" value="AMINOPEPTIDASE"/>
    <property type="match status" value="1"/>
</dbReference>
<dbReference type="Pfam" id="PF02073">
    <property type="entry name" value="Peptidase_M29"/>
    <property type="match status" value="1"/>
</dbReference>
<dbReference type="Proteomes" id="UP000249146">
    <property type="component" value="Unassembled WGS sequence"/>
</dbReference>